<proteinExistence type="predicted"/>
<accession>A0ABD1VVW4</accession>
<comment type="caution">
    <text evidence="2">The sequence shown here is derived from an EMBL/GenBank/DDBJ whole genome shotgun (WGS) entry which is preliminary data.</text>
</comment>
<evidence type="ECO:0000256" key="1">
    <source>
        <dbReference type="SAM" id="MobiDB-lite"/>
    </source>
</evidence>
<dbReference type="EMBL" id="JBFOLK010000001">
    <property type="protein sequence ID" value="KAL2541546.1"/>
    <property type="molecule type" value="Genomic_DNA"/>
</dbReference>
<gene>
    <name evidence="2" type="ORF">Adt_02524</name>
</gene>
<organism evidence="2 3">
    <name type="scientific">Abeliophyllum distichum</name>
    <dbReference type="NCBI Taxonomy" id="126358"/>
    <lineage>
        <taxon>Eukaryota</taxon>
        <taxon>Viridiplantae</taxon>
        <taxon>Streptophyta</taxon>
        <taxon>Embryophyta</taxon>
        <taxon>Tracheophyta</taxon>
        <taxon>Spermatophyta</taxon>
        <taxon>Magnoliopsida</taxon>
        <taxon>eudicotyledons</taxon>
        <taxon>Gunneridae</taxon>
        <taxon>Pentapetalae</taxon>
        <taxon>asterids</taxon>
        <taxon>lamiids</taxon>
        <taxon>Lamiales</taxon>
        <taxon>Oleaceae</taxon>
        <taxon>Forsythieae</taxon>
        <taxon>Abeliophyllum</taxon>
    </lineage>
</organism>
<feature type="region of interest" description="Disordered" evidence="1">
    <location>
        <begin position="107"/>
        <end position="162"/>
    </location>
</feature>
<keyword evidence="3" id="KW-1185">Reference proteome</keyword>
<dbReference type="AlphaFoldDB" id="A0ABD1VVW4"/>
<dbReference type="Proteomes" id="UP001604336">
    <property type="component" value="Unassembled WGS sequence"/>
</dbReference>
<evidence type="ECO:0000313" key="3">
    <source>
        <dbReference type="Proteomes" id="UP001604336"/>
    </source>
</evidence>
<evidence type="ECO:0000313" key="2">
    <source>
        <dbReference type="EMBL" id="KAL2541546.1"/>
    </source>
</evidence>
<sequence length="162" mass="17516">MLVDTTDETTSQQMDAAQAKIEEEIATKNRALELAETEAAVSQTVAPDLGTSNLVATTEKENSMLVDTTDETTSQQMDAAQKQAELSPKHGMDIDAVDENTTSAMVDQTMPDHVKETSLTSETHGEPVRNDEGFDSAGSVQFSCRDENPATVKSAETFSRQK</sequence>
<name>A0ABD1VVW4_9LAMI</name>
<feature type="compositionally biased region" description="Basic and acidic residues" evidence="1">
    <location>
        <begin position="123"/>
        <end position="132"/>
    </location>
</feature>
<protein>
    <submittedName>
        <fullName evidence="2">Cell division cycle 5-like protein</fullName>
    </submittedName>
</protein>
<reference evidence="3" key="1">
    <citation type="submission" date="2024-07" db="EMBL/GenBank/DDBJ databases">
        <title>Two chromosome-level genome assemblies of Korean endemic species Abeliophyllum distichum and Forsythia ovata (Oleaceae).</title>
        <authorList>
            <person name="Jang H."/>
        </authorList>
    </citation>
    <scope>NUCLEOTIDE SEQUENCE [LARGE SCALE GENOMIC DNA]</scope>
</reference>